<dbReference type="HOGENOM" id="CLU_2110407_0_0_1"/>
<accession>A0A0C3D5K7</accession>
<dbReference type="AlphaFoldDB" id="A0A0C3D5K7"/>
<reference evidence="2" key="2">
    <citation type="submission" date="2015-01" db="EMBL/GenBank/DDBJ databases">
        <title>Evolutionary Origins and Diversification of the Mycorrhizal Mutualists.</title>
        <authorList>
            <consortium name="DOE Joint Genome Institute"/>
            <consortium name="Mycorrhizal Genomics Consortium"/>
            <person name="Kohler A."/>
            <person name="Kuo A."/>
            <person name="Nagy L.G."/>
            <person name="Floudas D."/>
            <person name="Copeland A."/>
            <person name="Barry K.W."/>
            <person name="Cichocki N."/>
            <person name="Veneault-Fourrey C."/>
            <person name="LaButti K."/>
            <person name="Lindquist E.A."/>
            <person name="Lipzen A."/>
            <person name="Lundell T."/>
            <person name="Morin E."/>
            <person name="Murat C."/>
            <person name="Riley R."/>
            <person name="Ohm R."/>
            <person name="Sun H."/>
            <person name="Tunlid A."/>
            <person name="Henrissat B."/>
            <person name="Grigoriev I.V."/>
            <person name="Hibbett D.S."/>
            <person name="Martin F."/>
        </authorList>
    </citation>
    <scope>NUCLEOTIDE SEQUENCE [LARGE SCALE GENOMIC DNA]</scope>
    <source>
        <strain evidence="2">Foug A</strain>
    </source>
</reference>
<sequence>MVLCILGVSSCGANQWRLIRCYPFRIMCGANAANVIMPLVAPNSFKGFSGSFTNAISSVLISRLMLNLRDPKITDPTGYSAPHLSHANMAFAVLPTGTAIGAGTGTNSVIGTGIGCESGE</sequence>
<dbReference type="EMBL" id="KN822123">
    <property type="protein sequence ID" value="KIM56080.1"/>
    <property type="molecule type" value="Genomic_DNA"/>
</dbReference>
<dbReference type="InParanoid" id="A0A0C3D5K7"/>
<name>A0A0C3D5K7_9AGAM</name>
<evidence type="ECO:0000313" key="2">
    <source>
        <dbReference type="Proteomes" id="UP000053989"/>
    </source>
</evidence>
<dbReference type="OrthoDB" id="3354157at2759"/>
<organism evidence="1 2">
    <name type="scientific">Scleroderma citrinum Foug A</name>
    <dbReference type="NCBI Taxonomy" id="1036808"/>
    <lineage>
        <taxon>Eukaryota</taxon>
        <taxon>Fungi</taxon>
        <taxon>Dikarya</taxon>
        <taxon>Basidiomycota</taxon>
        <taxon>Agaricomycotina</taxon>
        <taxon>Agaricomycetes</taxon>
        <taxon>Agaricomycetidae</taxon>
        <taxon>Boletales</taxon>
        <taxon>Sclerodermatineae</taxon>
        <taxon>Sclerodermataceae</taxon>
        <taxon>Scleroderma</taxon>
    </lineage>
</organism>
<dbReference type="Proteomes" id="UP000053989">
    <property type="component" value="Unassembled WGS sequence"/>
</dbReference>
<keyword evidence="2" id="KW-1185">Reference proteome</keyword>
<protein>
    <submittedName>
        <fullName evidence="1">Uncharacterized protein</fullName>
    </submittedName>
</protein>
<gene>
    <name evidence="1" type="ORF">SCLCIDRAFT_265292</name>
</gene>
<evidence type="ECO:0000313" key="1">
    <source>
        <dbReference type="EMBL" id="KIM56080.1"/>
    </source>
</evidence>
<proteinExistence type="predicted"/>
<reference evidence="1 2" key="1">
    <citation type="submission" date="2014-04" db="EMBL/GenBank/DDBJ databases">
        <authorList>
            <consortium name="DOE Joint Genome Institute"/>
            <person name="Kuo A."/>
            <person name="Kohler A."/>
            <person name="Nagy L.G."/>
            <person name="Floudas D."/>
            <person name="Copeland A."/>
            <person name="Barry K.W."/>
            <person name="Cichocki N."/>
            <person name="Veneault-Fourrey C."/>
            <person name="LaButti K."/>
            <person name="Lindquist E.A."/>
            <person name="Lipzen A."/>
            <person name="Lundell T."/>
            <person name="Morin E."/>
            <person name="Murat C."/>
            <person name="Sun H."/>
            <person name="Tunlid A."/>
            <person name="Henrissat B."/>
            <person name="Grigoriev I.V."/>
            <person name="Hibbett D.S."/>
            <person name="Martin F."/>
            <person name="Nordberg H.P."/>
            <person name="Cantor M.N."/>
            <person name="Hua S.X."/>
        </authorList>
    </citation>
    <scope>NUCLEOTIDE SEQUENCE [LARGE SCALE GENOMIC DNA]</scope>
    <source>
        <strain evidence="1 2">Foug A</strain>
    </source>
</reference>